<dbReference type="SUPFAM" id="SSF53335">
    <property type="entry name" value="S-adenosyl-L-methionine-dependent methyltransferases"/>
    <property type="match status" value="1"/>
</dbReference>
<comment type="caution">
    <text evidence="1">The sequence shown here is derived from an EMBL/GenBank/DDBJ whole genome shotgun (WGS) entry which is preliminary data.</text>
</comment>
<dbReference type="RefSeq" id="WP_192750275.1">
    <property type="nucleotide sequence ID" value="NZ_BAABJL010000025.1"/>
</dbReference>
<dbReference type="CDD" id="cd02440">
    <property type="entry name" value="AdoMet_MTases"/>
    <property type="match status" value="1"/>
</dbReference>
<sequence length="275" mass="29923">MSDAEEVPPGVDPTVPSAGRLYDFYLGGTEHLEIDRAAAAHIKAKVPELEDIAWSNRGFLQRATSWLAAEAGIRQFIDIGAGLPTRNNTHEAAQKVTEDARTVYVDNDPMILAHAKGLLADAKNTTFITGDLREPDEILDNPELRGLIDLDQPVGLVLAAVVHFVSDESDPWQLVKRYMNALTPGSYLVLSHITADKVSPAGVQAFLDVYSNASEKGYFRTKEEVTRLFDGLELVPPYEGAAPSVTFTGLWGAEDPEAADSDGSRWGYCGVARRP</sequence>
<gene>
    <name evidence="1" type="ORF">HEB94_002939</name>
</gene>
<evidence type="ECO:0008006" key="3">
    <source>
        <dbReference type="Google" id="ProtNLM"/>
    </source>
</evidence>
<proteinExistence type="predicted"/>
<accession>A0A927RIE1</accession>
<evidence type="ECO:0000313" key="1">
    <source>
        <dbReference type="EMBL" id="MBE1606091.1"/>
    </source>
</evidence>
<dbReference type="InterPro" id="IPR029063">
    <property type="entry name" value="SAM-dependent_MTases_sf"/>
</dbReference>
<organism evidence="1 2">
    <name type="scientific">Actinopolymorpha pittospori</name>
    <dbReference type="NCBI Taxonomy" id="648752"/>
    <lineage>
        <taxon>Bacteria</taxon>
        <taxon>Bacillati</taxon>
        <taxon>Actinomycetota</taxon>
        <taxon>Actinomycetes</taxon>
        <taxon>Propionibacteriales</taxon>
        <taxon>Actinopolymorphaceae</taxon>
        <taxon>Actinopolymorpha</taxon>
    </lineage>
</organism>
<dbReference type="EMBL" id="JADBEM010000001">
    <property type="protein sequence ID" value="MBE1606091.1"/>
    <property type="molecule type" value="Genomic_DNA"/>
</dbReference>
<keyword evidence="2" id="KW-1185">Reference proteome</keyword>
<dbReference type="Proteomes" id="UP000638648">
    <property type="component" value="Unassembled WGS sequence"/>
</dbReference>
<dbReference type="AlphaFoldDB" id="A0A927RIE1"/>
<protein>
    <recommendedName>
        <fullName evidence="3">S-adenosyl methyltransferase</fullName>
    </recommendedName>
</protein>
<dbReference type="Pfam" id="PF04672">
    <property type="entry name" value="Methyltransf_19"/>
    <property type="match status" value="1"/>
</dbReference>
<dbReference type="InterPro" id="IPR006764">
    <property type="entry name" value="SAM_dep_MeTrfase_SAV2177_type"/>
</dbReference>
<dbReference type="PIRSF" id="PIRSF017393">
    <property type="entry name" value="MTase_SAV2177"/>
    <property type="match status" value="1"/>
</dbReference>
<evidence type="ECO:0000313" key="2">
    <source>
        <dbReference type="Proteomes" id="UP000638648"/>
    </source>
</evidence>
<name>A0A927RIE1_9ACTN</name>
<reference evidence="1" key="1">
    <citation type="submission" date="2020-10" db="EMBL/GenBank/DDBJ databases">
        <title>Sequencing the genomes of 1000 actinobacteria strains.</title>
        <authorList>
            <person name="Klenk H.-P."/>
        </authorList>
    </citation>
    <scope>NUCLEOTIDE SEQUENCE</scope>
    <source>
        <strain evidence="1">DSM 45354</strain>
    </source>
</reference>
<dbReference type="Gene3D" id="3.40.50.150">
    <property type="entry name" value="Vaccinia Virus protein VP39"/>
    <property type="match status" value="1"/>
</dbReference>